<dbReference type="PANTHER" id="PTHR13480:SF0">
    <property type="entry name" value="E3 UBIQUITIN-PROTEIN LIGASE HAKAI"/>
    <property type="match status" value="1"/>
</dbReference>
<dbReference type="CDD" id="cd16508">
    <property type="entry name" value="RING-HC_HAKAI-like"/>
    <property type="match status" value="1"/>
</dbReference>
<evidence type="ECO:0000256" key="4">
    <source>
        <dbReference type="ARBA" id="ARBA00022679"/>
    </source>
</evidence>
<keyword evidence="4" id="KW-0808">Transferase</keyword>
<keyword evidence="14" id="KW-1185">Reference proteome</keyword>
<evidence type="ECO:0000256" key="8">
    <source>
        <dbReference type="ARBA" id="ARBA00022833"/>
    </source>
</evidence>
<dbReference type="PANTHER" id="PTHR13480">
    <property type="entry name" value="E3 UBIQUITIN-PROTEIN LIGASE HAKAI-RELATED"/>
    <property type="match status" value="1"/>
</dbReference>
<gene>
    <name evidence="13" type="ORF">CSSPJE1EN2_LOCUS13576</name>
</gene>
<evidence type="ECO:0000256" key="9">
    <source>
        <dbReference type="ARBA" id="ARBA00023242"/>
    </source>
</evidence>
<evidence type="ECO:0000256" key="11">
    <source>
        <dbReference type="SAM" id="MobiDB-lite"/>
    </source>
</evidence>
<evidence type="ECO:0000256" key="10">
    <source>
        <dbReference type="ARBA" id="ARBA00038499"/>
    </source>
</evidence>
<protein>
    <recommendedName>
        <fullName evidence="3">RING-type E3 ubiquitin transferase</fullName>
        <ecNumber evidence="3">2.3.2.27</ecNumber>
    </recommendedName>
</protein>
<keyword evidence="9" id="KW-0539">Nucleus</keyword>
<keyword evidence="7" id="KW-0833">Ubl conjugation pathway</keyword>
<dbReference type="InterPro" id="IPR040380">
    <property type="entry name" value="HAKAI-like_RING-HC"/>
</dbReference>
<feature type="compositionally biased region" description="Basic and acidic residues" evidence="11">
    <location>
        <begin position="271"/>
        <end position="313"/>
    </location>
</feature>
<dbReference type="InterPro" id="IPR040383">
    <property type="entry name" value="HAKAI/CBLL2"/>
</dbReference>
<keyword evidence="8" id="KW-0862">Zinc</keyword>
<accession>A0ABP1B811</accession>
<evidence type="ECO:0000256" key="7">
    <source>
        <dbReference type="ARBA" id="ARBA00022786"/>
    </source>
</evidence>
<evidence type="ECO:0000313" key="13">
    <source>
        <dbReference type="EMBL" id="CAK9870908.1"/>
    </source>
</evidence>
<evidence type="ECO:0000256" key="2">
    <source>
        <dbReference type="ARBA" id="ARBA00004123"/>
    </source>
</evidence>
<keyword evidence="6" id="KW-0863">Zinc-finger</keyword>
<feature type="compositionally biased region" description="Polar residues" evidence="11">
    <location>
        <begin position="211"/>
        <end position="223"/>
    </location>
</feature>
<feature type="region of interest" description="Disordered" evidence="11">
    <location>
        <begin position="447"/>
        <end position="474"/>
    </location>
</feature>
<evidence type="ECO:0000256" key="3">
    <source>
        <dbReference type="ARBA" id="ARBA00012483"/>
    </source>
</evidence>
<reference evidence="13 14" key="1">
    <citation type="submission" date="2024-03" db="EMBL/GenBank/DDBJ databases">
        <authorList>
            <consortium name="ELIXIR-Norway"/>
            <consortium name="Elixir Norway"/>
        </authorList>
    </citation>
    <scope>NUCLEOTIDE SEQUENCE [LARGE SCALE GENOMIC DNA]</scope>
</reference>
<evidence type="ECO:0000256" key="6">
    <source>
        <dbReference type="ARBA" id="ARBA00022771"/>
    </source>
</evidence>
<dbReference type="EMBL" id="OZ023703">
    <property type="protein sequence ID" value="CAK9870908.1"/>
    <property type="molecule type" value="Genomic_DNA"/>
</dbReference>
<sequence length="561" mass="62126">MVNLKIRLSNKSGSSPGIVKNETANGSSVPIISSSGSDLEGVPSSSVLPPHLVGEDLALARGLGTVSTDSSSCVINLVGVKARRRPGDKVHICVRCNFPIAVYGRLDPCEHVYCLTCAKLDSTCFLCDERVVRIQKMDVLEGIFICGAPSCLRSFLARPDFEWHVADSHGPLLHPEPDQTFPFQSPVPSNPPLTPIPQAKQVVTRHPESPANLSQTWPSSTASPHILLPKKDEAAQRKPPKVLRQDSQGGQARPIPELHLPDQFPHHRGGDHRNKEEWGHEKELQDKDWDRQQHRHKEWEMQNQSEREREWEVHGPAPHPASRELQNSGDRHIVANQAPVMLPPPPPYPPPNYPPSFPLQQDGNMFPPHFEAPRFRPCMPMPPSGLPGAPEYQEIPPRPAHPGMPMGMPQEAERGPNLQDAFGQNGPRPYFHGDFSPMNMHMGVPPRFHQGALPPPPPGPPPKRPKFGQGGEPLLDYGWVGERRTTFANAYEIKVRCNGENVWEQIGELGELDGNIMRTHWEPWKSGKKEIPPPPPPPPPPPAPPQNLKGKKKQGTNFGLG</sequence>
<dbReference type="PROSITE" id="PS00028">
    <property type="entry name" value="ZINC_FINGER_C2H2_1"/>
    <property type="match status" value="1"/>
</dbReference>
<comment type="subcellular location">
    <subcellularLocation>
        <location evidence="2">Nucleus</location>
    </subcellularLocation>
</comment>
<organism evidence="13 14">
    <name type="scientific">Sphagnum jensenii</name>
    <dbReference type="NCBI Taxonomy" id="128206"/>
    <lineage>
        <taxon>Eukaryota</taxon>
        <taxon>Viridiplantae</taxon>
        <taxon>Streptophyta</taxon>
        <taxon>Embryophyta</taxon>
        <taxon>Bryophyta</taxon>
        <taxon>Sphagnophytina</taxon>
        <taxon>Sphagnopsida</taxon>
        <taxon>Sphagnales</taxon>
        <taxon>Sphagnaceae</taxon>
        <taxon>Sphagnum</taxon>
    </lineage>
</organism>
<feature type="region of interest" description="Disordered" evidence="11">
    <location>
        <begin position="174"/>
        <end position="326"/>
    </location>
</feature>
<feature type="region of interest" description="Disordered" evidence="11">
    <location>
        <begin position="337"/>
        <end position="356"/>
    </location>
</feature>
<dbReference type="EC" id="2.3.2.27" evidence="3"/>
<dbReference type="InterPro" id="IPR013087">
    <property type="entry name" value="Znf_C2H2_type"/>
</dbReference>
<comment type="similarity">
    <text evidence="10">Belongs to the Hakai family.</text>
</comment>
<keyword evidence="5" id="KW-0479">Metal-binding</keyword>
<feature type="compositionally biased region" description="Pro residues" evidence="11">
    <location>
        <begin position="532"/>
        <end position="545"/>
    </location>
</feature>
<dbReference type="PROSITE" id="PS00518">
    <property type="entry name" value="ZF_RING_1"/>
    <property type="match status" value="1"/>
</dbReference>
<evidence type="ECO:0000313" key="14">
    <source>
        <dbReference type="Proteomes" id="UP001497522"/>
    </source>
</evidence>
<evidence type="ECO:0000259" key="12">
    <source>
        <dbReference type="PROSITE" id="PS00028"/>
    </source>
</evidence>
<proteinExistence type="inferred from homology"/>
<feature type="region of interest" description="Disordered" evidence="11">
    <location>
        <begin position="520"/>
        <end position="561"/>
    </location>
</feature>
<feature type="compositionally biased region" description="Basic and acidic residues" evidence="11">
    <location>
        <begin position="520"/>
        <end position="531"/>
    </location>
</feature>
<name>A0ABP1B811_9BRYO</name>
<comment type="catalytic activity">
    <reaction evidence="1">
        <text>S-ubiquitinyl-[E2 ubiquitin-conjugating enzyme]-L-cysteine + [acceptor protein]-L-lysine = [E2 ubiquitin-conjugating enzyme]-L-cysteine + N(6)-ubiquitinyl-[acceptor protein]-L-lysine.</text>
        <dbReference type="EC" id="2.3.2.27"/>
    </reaction>
</comment>
<evidence type="ECO:0000256" key="5">
    <source>
        <dbReference type="ARBA" id="ARBA00022723"/>
    </source>
</evidence>
<dbReference type="InterPro" id="IPR013083">
    <property type="entry name" value="Znf_RING/FYVE/PHD"/>
</dbReference>
<feature type="compositionally biased region" description="Pro residues" evidence="11">
    <location>
        <begin position="341"/>
        <end position="356"/>
    </location>
</feature>
<feature type="domain" description="C2H2-type" evidence="12">
    <location>
        <begin position="146"/>
        <end position="169"/>
    </location>
</feature>
<feature type="compositionally biased region" description="Pro residues" evidence="11">
    <location>
        <begin position="453"/>
        <end position="462"/>
    </location>
</feature>
<dbReference type="Gene3D" id="3.30.40.10">
    <property type="entry name" value="Zinc/RING finger domain, C3HC4 (zinc finger)"/>
    <property type="match status" value="1"/>
</dbReference>
<evidence type="ECO:0000256" key="1">
    <source>
        <dbReference type="ARBA" id="ARBA00000900"/>
    </source>
</evidence>
<dbReference type="InterPro" id="IPR017907">
    <property type="entry name" value="Znf_RING_CS"/>
</dbReference>
<dbReference type="Proteomes" id="UP001497522">
    <property type="component" value="Chromosome 2"/>
</dbReference>